<feature type="transmembrane region" description="Helical" evidence="4">
    <location>
        <begin position="86"/>
        <end position="102"/>
    </location>
</feature>
<feature type="transmembrane region" description="Helical" evidence="4">
    <location>
        <begin position="176"/>
        <end position="196"/>
    </location>
</feature>
<feature type="transmembrane region" description="Helical" evidence="4">
    <location>
        <begin position="360"/>
        <end position="383"/>
    </location>
</feature>
<feature type="domain" description="Major facilitator superfamily (MFS) profile" evidence="5">
    <location>
        <begin position="1"/>
        <end position="420"/>
    </location>
</feature>
<dbReference type="InterPro" id="IPR011701">
    <property type="entry name" value="MFS"/>
</dbReference>
<dbReference type="InterPro" id="IPR050327">
    <property type="entry name" value="Proton-linked_MCT"/>
</dbReference>
<keyword evidence="1 4" id="KW-0812">Transmembrane</keyword>
<evidence type="ECO:0000256" key="4">
    <source>
        <dbReference type="SAM" id="Phobius"/>
    </source>
</evidence>
<feature type="transmembrane region" description="Helical" evidence="4">
    <location>
        <begin position="326"/>
        <end position="348"/>
    </location>
</feature>
<feature type="transmembrane region" description="Helical" evidence="4">
    <location>
        <begin position="389"/>
        <end position="410"/>
    </location>
</feature>
<dbReference type="GO" id="GO:0022857">
    <property type="term" value="F:transmembrane transporter activity"/>
    <property type="evidence" value="ECO:0007669"/>
    <property type="project" value="InterPro"/>
</dbReference>
<keyword evidence="2 4" id="KW-1133">Transmembrane helix</keyword>
<dbReference type="Pfam" id="PF07690">
    <property type="entry name" value="MFS_1"/>
    <property type="match status" value="1"/>
</dbReference>
<name>A0A2R4M9D4_9HYPH</name>
<accession>A0A2R4M9D4</accession>
<dbReference type="SUPFAM" id="SSF103473">
    <property type="entry name" value="MFS general substrate transporter"/>
    <property type="match status" value="1"/>
</dbReference>
<dbReference type="InterPro" id="IPR036259">
    <property type="entry name" value="MFS_trans_sf"/>
</dbReference>
<keyword evidence="3 4" id="KW-0472">Membrane</keyword>
<dbReference type="RefSeq" id="WP_036222958.1">
    <property type="nucleotide sequence ID" value="NZ_CP021330.1"/>
</dbReference>
<dbReference type="Gene3D" id="1.20.1250.20">
    <property type="entry name" value="MFS general substrate transporter like domains"/>
    <property type="match status" value="2"/>
</dbReference>
<dbReference type="EMBL" id="CP021330">
    <property type="protein sequence ID" value="AVX02565.1"/>
    <property type="molecule type" value="Genomic_DNA"/>
</dbReference>
<evidence type="ECO:0000256" key="2">
    <source>
        <dbReference type="ARBA" id="ARBA00022989"/>
    </source>
</evidence>
<reference evidence="6 7" key="1">
    <citation type="submission" date="2017-05" db="EMBL/GenBank/DDBJ databases">
        <title>Genome Analysis of Maritalea myrionectae HL2708#5.</title>
        <authorList>
            <consortium name="Cotde Inc.-PKNU"/>
            <person name="Jang D."/>
            <person name="Oh H.-M."/>
        </authorList>
    </citation>
    <scope>NUCLEOTIDE SEQUENCE [LARGE SCALE GENOMIC DNA]</scope>
    <source>
        <strain evidence="6 7">HL2708#5</strain>
    </source>
</reference>
<evidence type="ECO:0000313" key="6">
    <source>
        <dbReference type="EMBL" id="AVX02565.1"/>
    </source>
</evidence>
<evidence type="ECO:0000256" key="3">
    <source>
        <dbReference type="ARBA" id="ARBA00023136"/>
    </source>
</evidence>
<feature type="transmembrane region" description="Helical" evidence="4">
    <location>
        <begin position="60"/>
        <end position="79"/>
    </location>
</feature>
<feature type="transmembrane region" description="Helical" evidence="4">
    <location>
        <begin position="151"/>
        <end position="170"/>
    </location>
</feature>
<evidence type="ECO:0000313" key="7">
    <source>
        <dbReference type="Proteomes" id="UP000258927"/>
    </source>
</evidence>
<feature type="transmembrane region" description="Helical" evidence="4">
    <location>
        <begin position="20"/>
        <end position="40"/>
    </location>
</feature>
<dbReference type="AlphaFoldDB" id="A0A2R4M9D4"/>
<dbReference type="PANTHER" id="PTHR11360:SF308">
    <property type="entry name" value="BLL3089 PROTEIN"/>
    <property type="match status" value="1"/>
</dbReference>
<feature type="transmembrane region" description="Helical" evidence="4">
    <location>
        <begin position="269"/>
        <end position="293"/>
    </location>
</feature>
<dbReference type="KEGG" id="mmyr:MXMO3_00016"/>
<gene>
    <name evidence="6" type="ORF">MXMO3_00016</name>
</gene>
<proteinExistence type="predicted"/>
<keyword evidence="7" id="KW-1185">Reference proteome</keyword>
<feature type="transmembrane region" description="Helical" evidence="4">
    <location>
        <begin position="236"/>
        <end position="257"/>
    </location>
</feature>
<feature type="transmembrane region" description="Helical" evidence="4">
    <location>
        <begin position="108"/>
        <end position="130"/>
    </location>
</feature>
<dbReference type="InterPro" id="IPR020846">
    <property type="entry name" value="MFS_dom"/>
</dbReference>
<sequence length="424" mass="45759">MSLISPSPPLSELNRRQVQWIGAGFIMTFASMGGQTIFIAQFNTEIRSFFNLTDGQFGQLYMLATLASAILISIVGNLADRIGPRLLGILCMVGLAVMTLVMSQVGNLVMLVLALFGLRFFGQGMLPHVAQTAMARWFNRFRGRALAFSQMGYTLGEAILPFSVTVGILAVGWRNVWIAVAGILIVAFIPIITFLLRDPPDGKRAKARGDVNPDGGEEGKVTGEHWTRANVLKDPLFYLLVFGAMTLPALATIYFFHQAHLVGIKGWSVLTYTAWLPLMSATNVIMALATGFLVDRFGAFRILPFFLLPMGIASLVMASFNAQWAIPLFFMFVALSGGMAPSVAGALWAEIYGTAHIGGIRALAIAGMVFASAAGPGISGMLIDADINLAQQSWGNAIYCFAISALYLALQPKLAARRNEMMAS</sequence>
<evidence type="ECO:0000256" key="1">
    <source>
        <dbReference type="ARBA" id="ARBA00022692"/>
    </source>
</evidence>
<dbReference type="Proteomes" id="UP000258927">
    <property type="component" value="Chromosome"/>
</dbReference>
<organism evidence="6 7">
    <name type="scientific">Maritalea myrionectae</name>
    <dbReference type="NCBI Taxonomy" id="454601"/>
    <lineage>
        <taxon>Bacteria</taxon>
        <taxon>Pseudomonadati</taxon>
        <taxon>Pseudomonadota</taxon>
        <taxon>Alphaproteobacteria</taxon>
        <taxon>Hyphomicrobiales</taxon>
        <taxon>Devosiaceae</taxon>
        <taxon>Maritalea</taxon>
    </lineage>
</organism>
<feature type="transmembrane region" description="Helical" evidence="4">
    <location>
        <begin position="300"/>
        <end position="320"/>
    </location>
</feature>
<evidence type="ECO:0000259" key="5">
    <source>
        <dbReference type="PROSITE" id="PS50850"/>
    </source>
</evidence>
<dbReference type="PROSITE" id="PS50850">
    <property type="entry name" value="MFS"/>
    <property type="match status" value="1"/>
</dbReference>
<protein>
    <recommendedName>
        <fullName evidence="5">Major facilitator superfamily (MFS) profile domain-containing protein</fullName>
    </recommendedName>
</protein>
<dbReference type="PANTHER" id="PTHR11360">
    <property type="entry name" value="MONOCARBOXYLATE TRANSPORTER"/>
    <property type="match status" value="1"/>
</dbReference>
<dbReference type="STRING" id="1122213.GCA_000423365_02745"/>